<gene>
    <name evidence="4" type="ORF">ACFQLX_13155</name>
</gene>
<dbReference type="PRINTS" id="PR01782">
    <property type="entry name" value="MCEVIRFACTOR"/>
</dbReference>
<evidence type="ECO:0000256" key="1">
    <source>
        <dbReference type="SAM" id="Phobius"/>
    </source>
</evidence>
<dbReference type="NCBIfam" id="TIGR00996">
    <property type="entry name" value="Mtu_fam_mce"/>
    <property type="match status" value="1"/>
</dbReference>
<dbReference type="Pfam" id="PF11887">
    <property type="entry name" value="Mce4_CUP1"/>
    <property type="match status" value="1"/>
</dbReference>
<evidence type="ECO:0000313" key="5">
    <source>
        <dbReference type="Proteomes" id="UP001596413"/>
    </source>
</evidence>
<dbReference type="InterPro" id="IPR024516">
    <property type="entry name" value="Mce_C"/>
</dbReference>
<feature type="domain" description="Mce/MlaD" evidence="2">
    <location>
        <begin position="48"/>
        <end position="121"/>
    </location>
</feature>
<feature type="transmembrane region" description="Helical" evidence="1">
    <location>
        <begin position="21"/>
        <end position="41"/>
    </location>
</feature>
<dbReference type="PANTHER" id="PTHR33371">
    <property type="entry name" value="INTERMEMBRANE PHOSPHOLIPID TRANSPORT SYSTEM BINDING PROTEIN MLAD-RELATED"/>
    <property type="match status" value="1"/>
</dbReference>
<keyword evidence="1" id="KW-0812">Transmembrane</keyword>
<evidence type="ECO:0000313" key="4">
    <source>
        <dbReference type="EMBL" id="MFC7219107.1"/>
    </source>
</evidence>
<accession>A0ABW2GHL4</accession>
<protein>
    <submittedName>
        <fullName evidence="4">MCE family protein</fullName>
    </submittedName>
</protein>
<dbReference type="Pfam" id="PF02470">
    <property type="entry name" value="MlaD"/>
    <property type="match status" value="1"/>
</dbReference>
<dbReference type="RefSeq" id="WP_386414639.1">
    <property type="nucleotide sequence ID" value="NZ_JBHSZO010000018.1"/>
</dbReference>
<proteinExistence type="predicted"/>
<reference evidence="5" key="1">
    <citation type="journal article" date="2019" name="Int. J. Syst. Evol. Microbiol.">
        <title>The Global Catalogue of Microorganisms (GCM) 10K type strain sequencing project: providing services to taxonomists for standard genome sequencing and annotation.</title>
        <authorList>
            <consortium name="The Broad Institute Genomics Platform"/>
            <consortium name="The Broad Institute Genome Sequencing Center for Infectious Disease"/>
            <person name="Wu L."/>
            <person name="Ma J."/>
        </authorList>
    </citation>
    <scope>NUCLEOTIDE SEQUENCE [LARGE SCALE GENOMIC DNA]</scope>
    <source>
        <strain evidence="5">CGMCC 1.13681</strain>
    </source>
</reference>
<dbReference type="InterPro" id="IPR003399">
    <property type="entry name" value="Mce/MlaD"/>
</dbReference>
<dbReference type="EMBL" id="JBHSZO010000018">
    <property type="protein sequence ID" value="MFC7219107.1"/>
    <property type="molecule type" value="Genomic_DNA"/>
</dbReference>
<feature type="domain" description="Mammalian cell entry C-terminal" evidence="3">
    <location>
        <begin position="129"/>
        <end position="330"/>
    </location>
</feature>
<keyword evidence="5" id="KW-1185">Reference proteome</keyword>
<dbReference type="PANTHER" id="PTHR33371:SF18">
    <property type="entry name" value="MCE-FAMILY PROTEIN MCE3C"/>
    <property type="match status" value="1"/>
</dbReference>
<evidence type="ECO:0000259" key="3">
    <source>
        <dbReference type="Pfam" id="PF11887"/>
    </source>
</evidence>
<comment type="caution">
    <text evidence="4">The sequence shown here is derived from an EMBL/GenBank/DDBJ whole genome shotgun (WGS) entry which is preliminary data.</text>
</comment>
<dbReference type="Proteomes" id="UP001596413">
    <property type="component" value="Unassembled WGS sequence"/>
</dbReference>
<evidence type="ECO:0000259" key="2">
    <source>
        <dbReference type="Pfam" id="PF02470"/>
    </source>
</evidence>
<dbReference type="InterPro" id="IPR052336">
    <property type="entry name" value="MlaD_Phospholipid_Transporter"/>
</dbReference>
<organism evidence="4 5">
    <name type="scientific">Streptomyces polyrhachis</name>
    <dbReference type="NCBI Taxonomy" id="1282885"/>
    <lineage>
        <taxon>Bacteria</taxon>
        <taxon>Bacillati</taxon>
        <taxon>Actinomycetota</taxon>
        <taxon>Actinomycetes</taxon>
        <taxon>Kitasatosporales</taxon>
        <taxon>Streptomycetaceae</taxon>
        <taxon>Streptomyces</taxon>
    </lineage>
</organism>
<dbReference type="InterPro" id="IPR005693">
    <property type="entry name" value="Mce"/>
</dbReference>
<keyword evidence="1" id="KW-1133">Transmembrane helix</keyword>
<sequence>MKRALRLPRWRRKPLSDRNPLTIALIGLVLMTVLGLTTYNIESIVGSGTTYTAEFSESAGLRAGDEVRVAGVKVGKVETVALDGAKVRVSFTVKDAWVGADSRVGIAIATLLGSKYLALDPLGSKPQDPDKRIPLARTSAPYDVMEAFNGLSTTVGELDSAKIAMSLDVVAETFKDTPPAVRKALAGMSALSQTFATRNTQFGDLLANTRRITTTMNSQSAEFERLLKDGNLLLGEVRARRQAIHNLLVGARSLSTQLIGLVRDNETRIGPALDALDRVTKVLVDNQANLDKALSQAGAYYRLVGNTLGNGRWLDGYICGLVPNSYQAPGQAPVSGCMPPKIGGRG</sequence>
<keyword evidence="1" id="KW-0472">Membrane</keyword>
<name>A0ABW2GHL4_9ACTN</name>